<dbReference type="Pfam" id="PF05489">
    <property type="entry name" value="Phage_tail_X"/>
    <property type="match status" value="1"/>
</dbReference>
<dbReference type="InterPro" id="IPR008861">
    <property type="entry name" value="GpX-like"/>
</dbReference>
<organism evidence="1 2">
    <name type="scientific">Candidatus Brevundimonas colombiensis</name>
    <dbReference type="NCBI Taxonomy" id="3121376"/>
    <lineage>
        <taxon>Bacteria</taxon>
        <taxon>Pseudomonadati</taxon>
        <taxon>Pseudomonadota</taxon>
        <taxon>Alphaproteobacteria</taxon>
        <taxon>Caulobacterales</taxon>
        <taxon>Caulobacteraceae</taxon>
        <taxon>Brevundimonas</taxon>
    </lineage>
</organism>
<evidence type="ECO:0000313" key="1">
    <source>
        <dbReference type="EMBL" id="WEK38693.1"/>
    </source>
</evidence>
<reference evidence="1" key="1">
    <citation type="submission" date="2023-03" db="EMBL/GenBank/DDBJ databases">
        <title>Andean soil-derived lignocellulolytic bacterial consortium as a source of novel taxa and putative plastic-active enzymes.</title>
        <authorList>
            <person name="Diaz-Garcia L."/>
            <person name="Chuvochina M."/>
            <person name="Feuerriegel G."/>
            <person name="Bunk B."/>
            <person name="Sproer C."/>
            <person name="Streit W.R."/>
            <person name="Rodriguez L.M."/>
            <person name="Overmann J."/>
            <person name="Jimenez D.J."/>
        </authorList>
    </citation>
    <scope>NUCLEOTIDE SEQUENCE</scope>
    <source>
        <strain evidence="1">MAG 833</strain>
    </source>
</reference>
<dbReference type="InterPro" id="IPR036779">
    <property type="entry name" value="LysM_dom_sf"/>
</dbReference>
<accession>A0AAJ5WY48</accession>
<name>A0AAJ5WY48_9CAUL</name>
<dbReference type="Proteomes" id="UP001213664">
    <property type="component" value="Chromosome"/>
</dbReference>
<dbReference type="EMBL" id="CP119326">
    <property type="protein sequence ID" value="WEK38693.1"/>
    <property type="molecule type" value="Genomic_DNA"/>
</dbReference>
<protein>
    <submittedName>
        <fullName evidence="1">Tail protein X</fullName>
    </submittedName>
</protein>
<proteinExistence type="predicted"/>
<gene>
    <name evidence="1" type="ORF">P0Y50_09015</name>
</gene>
<dbReference type="Gene3D" id="3.10.350.10">
    <property type="entry name" value="LysM domain"/>
    <property type="match status" value="1"/>
</dbReference>
<dbReference type="AlphaFoldDB" id="A0AAJ5WY48"/>
<sequence>MTRTMTTRQGDVVDQIAKQVYGRTTEATEALLNANPQLAGLPPRLPAGVVVVLPDLATAETKPTVRLWA</sequence>
<evidence type="ECO:0000313" key="2">
    <source>
        <dbReference type="Proteomes" id="UP001213664"/>
    </source>
</evidence>